<accession>A0ABS6Z6P4</accession>
<comment type="caution">
    <text evidence="1">The sequence shown here is derived from an EMBL/GenBank/DDBJ whole genome shotgun (WGS) entry which is preliminary data.</text>
</comment>
<dbReference type="Proteomes" id="UP000812013">
    <property type="component" value="Unassembled WGS sequence"/>
</dbReference>
<protein>
    <recommendedName>
        <fullName evidence="3">ATP-binding protein</fullName>
    </recommendedName>
</protein>
<gene>
    <name evidence="1" type="ORF">GPJ59_10810</name>
</gene>
<proteinExistence type="predicted"/>
<evidence type="ECO:0000313" key="1">
    <source>
        <dbReference type="EMBL" id="MBW5482361.1"/>
    </source>
</evidence>
<evidence type="ECO:0008006" key="3">
    <source>
        <dbReference type="Google" id="ProtNLM"/>
    </source>
</evidence>
<dbReference type="SUPFAM" id="SSF52540">
    <property type="entry name" value="P-loop containing nucleoside triphosphate hydrolases"/>
    <property type="match status" value="1"/>
</dbReference>
<organism evidence="1 2">
    <name type="scientific">Streptomyces bambusae</name>
    <dbReference type="NCBI Taxonomy" id="1550616"/>
    <lineage>
        <taxon>Bacteria</taxon>
        <taxon>Bacillati</taxon>
        <taxon>Actinomycetota</taxon>
        <taxon>Actinomycetes</taxon>
        <taxon>Kitasatosporales</taxon>
        <taxon>Streptomycetaceae</taxon>
        <taxon>Streptomyces</taxon>
    </lineage>
</organism>
<sequence length="991" mass="107661">MLTALHVVAQSSGRAPVPGGQIRVRVLRDRQVHPVEVVWVGDRDLDAVLLSGDPGRLGRDLVPARWGELTCSAPTTQSKCSAVGFPKAAHRTFANPDGSQAVVHDNREIIGHVSAVTGINAAKYDVDVANSVPDGERLKKGWSGLSGAGLFCNEILIGLVQAVPDAWRNRTLWALPVRRLLELGDFTAAVAAHTGITPQLESADQSPLFHAPPVPHLSPSYLLSPQAEVVPFTGMDQELADLTSWCTSRRVVDVAVVFGPGGVGKTRLATELMRRMTQRRSPWTAGFLSDVQRVSGSLESLAANIRPLLLVLDYAETRVDQVEQVLRLFKSARHAYDKVRVLLLARPAQRWWKYLQLEWQGSPVMDRGTVVRLTASAAHSRAGNFNIATKAFRERIARFAAQGGPANYGESGSDPEAVDGGLSAEPTDELVVSIHMAALAQVLERTDVSAVDTIRPVDVLLAHETRYWRHSVRSHGLEAIFPRQSDLLRELVAVQRIVGAEERRDALNAVVAAFRFHDRDFGSLQLPDRDVMRRVEQMLADLYPATDGARWGAMSPDVLAAELIVRADRDTDGELVAHILPDVDLSPVQRHRAMTVLARATTHQPALADSVTRAVNAAPEALLAAAVDVAAELPPGDAVTWLNAIKPAAIQRSDGGYDTANQLRLIESLLDELVSGSSPTMEADPEVVPEVARDFTTGTPGHPSPTPKHFTLQLPPDAYPSGREPVPVRFYLESGAFVDPPRKQRMDHALSLLADESHRSNRALPAVKSVLLLPDGSIELNLATAAEAISPFQSQGPEAIWHCSSRRVLPPLSDGNSIPPAYPALVLMGWGPSVTLTFMDLEQVRRMDLHGPMKEVRQMLGELAFEFTQRPYARRPHIHVSGVPLRTGVTRYTTQHDTLEGALEAISSHADQTRSALRALGHTHVRDARVRDPWNDLWKPLVVLIGHEMTGDAGARLDHILHDGAPAGVGVVVRAPSSSQVATGQAVALDP</sequence>
<dbReference type="EMBL" id="WTFF01000055">
    <property type="protein sequence ID" value="MBW5482361.1"/>
    <property type="molecule type" value="Genomic_DNA"/>
</dbReference>
<reference evidence="1 2" key="1">
    <citation type="submission" date="2019-12" db="EMBL/GenBank/DDBJ databases">
        <title>Genome sequence of Streptomyces bambusae.</title>
        <authorList>
            <person name="Bansal K."/>
            <person name="Choksket S."/>
            <person name="Korpole S."/>
            <person name="Patil P.B."/>
        </authorList>
    </citation>
    <scope>NUCLEOTIDE SEQUENCE [LARGE SCALE GENOMIC DNA]</scope>
    <source>
        <strain evidence="1 2">SK60</strain>
    </source>
</reference>
<dbReference type="InterPro" id="IPR027417">
    <property type="entry name" value="P-loop_NTPase"/>
</dbReference>
<dbReference type="Gene3D" id="3.40.50.300">
    <property type="entry name" value="P-loop containing nucleotide triphosphate hydrolases"/>
    <property type="match status" value="1"/>
</dbReference>
<keyword evidence="2" id="KW-1185">Reference proteome</keyword>
<evidence type="ECO:0000313" key="2">
    <source>
        <dbReference type="Proteomes" id="UP000812013"/>
    </source>
</evidence>
<dbReference type="InterPro" id="IPR009003">
    <property type="entry name" value="Peptidase_S1_PA"/>
</dbReference>
<dbReference type="SUPFAM" id="SSF50494">
    <property type="entry name" value="Trypsin-like serine proteases"/>
    <property type="match status" value="1"/>
</dbReference>
<name>A0ABS6Z6P4_9ACTN</name>